<organism evidence="2 3">
    <name type="scientific">Tritrichomonas musculus</name>
    <dbReference type="NCBI Taxonomy" id="1915356"/>
    <lineage>
        <taxon>Eukaryota</taxon>
        <taxon>Metamonada</taxon>
        <taxon>Parabasalia</taxon>
        <taxon>Tritrichomonadida</taxon>
        <taxon>Tritrichomonadidae</taxon>
        <taxon>Tritrichomonas</taxon>
    </lineage>
</organism>
<accession>A0ABR2HIQ8</accession>
<keyword evidence="1" id="KW-1133">Transmembrane helix</keyword>
<feature type="transmembrane region" description="Helical" evidence="1">
    <location>
        <begin position="34"/>
        <end position="58"/>
    </location>
</feature>
<dbReference type="Proteomes" id="UP001470230">
    <property type="component" value="Unassembled WGS sequence"/>
</dbReference>
<keyword evidence="1" id="KW-0812">Transmembrane</keyword>
<dbReference type="EMBL" id="JAPFFF010000027">
    <property type="protein sequence ID" value="KAK8847773.1"/>
    <property type="molecule type" value="Genomic_DNA"/>
</dbReference>
<evidence type="ECO:0000313" key="3">
    <source>
        <dbReference type="Proteomes" id="UP001470230"/>
    </source>
</evidence>
<reference evidence="2 3" key="1">
    <citation type="submission" date="2024-04" db="EMBL/GenBank/DDBJ databases">
        <title>Tritrichomonas musculus Genome.</title>
        <authorList>
            <person name="Alves-Ferreira E."/>
            <person name="Grigg M."/>
            <person name="Lorenzi H."/>
            <person name="Galac M."/>
        </authorList>
    </citation>
    <scope>NUCLEOTIDE SEQUENCE [LARGE SCALE GENOMIC DNA]</scope>
    <source>
        <strain evidence="2 3">EAF2021</strain>
    </source>
</reference>
<name>A0ABR2HIQ8_9EUKA</name>
<protein>
    <submittedName>
        <fullName evidence="2">Uncharacterized protein</fullName>
    </submittedName>
</protein>
<comment type="caution">
    <text evidence="2">The sequence shown here is derived from an EMBL/GenBank/DDBJ whole genome shotgun (WGS) entry which is preliminary data.</text>
</comment>
<evidence type="ECO:0000256" key="1">
    <source>
        <dbReference type="SAM" id="Phobius"/>
    </source>
</evidence>
<gene>
    <name evidence="2" type="ORF">M9Y10_018803</name>
</gene>
<proteinExistence type="predicted"/>
<evidence type="ECO:0000313" key="2">
    <source>
        <dbReference type="EMBL" id="KAK8847773.1"/>
    </source>
</evidence>
<sequence length="91" mass="10510">MIFLLALLATSKQNNQQSDEYSTKKRETLIPTRVVIGIILSCDVIAAVVIFLSIYFGVIKEWNNIDQENIFDVEKNFSEYPNENKERINLV</sequence>
<keyword evidence="3" id="KW-1185">Reference proteome</keyword>
<keyword evidence="1" id="KW-0472">Membrane</keyword>